<organism evidence="1 2">
    <name type="scientific">Vibrio ruber (strain DSM 16370 / JCM 11486 / BCRC 17186 / CECT 7878 / LMG 23124 / VR1)</name>
    <dbReference type="NCBI Taxonomy" id="1123498"/>
    <lineage>
        <taxon>Bacteria</taxon>
        <taxon>Pseudomonadati</taxon>
        <taxon>Pseudomonadota</taxon>
        <taxon>Gammaproteobacteria</taxon>
        <taxon>Vibrionales</taxon>
        <taxon>Vibrionaceae</taxon>
        <taxon>Vibrio</taxon>
    </lineage>
</organism>
<name>A0A1R4LTB5_VIBR1</name>
<accession>A0A1R4LTB5</accession>
<reference evidence="2" key="1">
    <citation type="submission" date="2017-02" db="EMBL/GenBank/DDBJ databases">
        <authorList>
            <person name="Rodrigo-Torres L."/>
            <person name="Arahal R.D."/>
            <person name="Lucena T."/>
        </authorList>
    </citation>
    <scope>NUCLEOTIDE SEQUENCE [LARGE SCALE GENOMIC DNA]</scope>
    <source>
        <strain evidence="2">CECT 7878</strain>
    </source>
</reference>
<protein>
    <submittedName>
        <fullName evidence="1">Uncharacterized protein</fullName>
    </submittedName>
</protein>
<gene>
    <name evidence="1" type="ORF">VR7878_03735</name>
</gene>
<dbReference type="AlphaFoldDB" id="A0A1R4LTB5"/>
<sequence length="93" mass="9571">MVIRAFSRRSSGSVASDTLSSADKTAPTAALIETQTLINDGISLLHYVARSGDLNVDLEIAAGKATCTAAIGGKKTKTACCVVMTNSPVRSGR</sequence>
<proteinExistence type="predicted"/>
<dbReference type="Proteomes" id="UP000188276">
    <property type="component" value="Unassembled WGS sequence"/>
</dbReference>
<keyword evidence="2" id="KW-1185">Reference proteome</keyword>
<dbReference type="EMBL" id="FULE01000063">
    <property type="protein sequence ID" value="SJN59836.1"/>
    <property type="molecule type" value="Genomic_DNA"/>
</dbReference>
<evidence type="ECO:0000313" key="1">
    <source>
        <dbReference type="EMBL" id="SJN59836.1"/>
    </source>
</evidence>
<evidence type="ECO:0000313" key="2">
    <source>
        <dbReference type="Proteomes" id="UP000188276"/>
    </source>
</evidence>